<dbReference type="EMBL" id="BRXW01000214">
    <property type="protein sequence ID" value="GMI14494.1"/>
    <property type="molecule type" value="Genomic_DNA"/>
</dbReference>
<evidence type="ECO:0000313" key="3">
    <source>
        <dbReference type="EMBL" id="GMI14494.1"/>
    </source>
</evidence>
<dbReference type="Gene3D" id="3.40.640.10">
    <property type="entry name" value="Type I PLP-dependent aspartate aminotransferase-like (Major domain)"/>
    <property type="match status" value="1"/>
</dbReference>
<sequence>MESSPTTPEDILRDYYAYESSLPLTPKPSSPNYLNTAAFGSPYPTSLTLNTRLLELCYEQPMIYHRELVPKLMERSKKSVCSYLKISDVGKFRFVNSVSTAIFRILESGNWKPGDVVVTSDCIYHSIKDTLLSLSHTHKIKWLQIKTPPNPTSTIIFSNFERVLGETKNVKLVLIDSISSKPSLLFPIPQISRLCTSLKIPTLIDAAHLPGSLLSSKIDVESLGVTFFVCTFHKWCGTLRSAGGMYVDVEVLNVVAPGFWDLKRIIDTPSLKNPNLYLDAGEPGFLTDYLTKGLYDESTRGYENFIILDHCLKRVLEDESKFEYDVRGFREEVFRIWKEAFGREDFFGREENLPIISLLLPTSRLKLKFPTSDLKEIKKILTPKLWNEYGIEVPTFVWGDELCVRISYWGEKTIEGVRKLVEVLNLIC</sequence>
<feature type="domain" description="Aminotransferase class V" evidence="2">
    <location>
        <begin position="71"/>
        <end position="237"/>
    </location>
</feature>
<dbReference type="InterPro" id="IPR015421">
    <property type="entry name" value="PyrdxlP-dep_Trfase_major"/>
</dbReference>
<proteinExistence type="predicted"/>
<accession>A0A9W7KWX7</accession>
<gene>
    <name evidence="3" type="ORF">TrLO_g4883</name>
</gene>
<dbReference type="InterPro" id="IPR015424">
    <property type="entry name" value="PyrdxlP-dep_Trfase"/>
</dbReference>
<keyword evidence="1" id="KW-0663">Pyridoxal phosphate</keyword>
<dbReference type="Pfam" id="PF00266">
    <property type="entry name" value="Aminotran_5"/>
    <property type="match status" value="1"/>
</dbReference>
<keyword evidence="4" id="KW-1185">Reference proteome</keyword>
<organism evidence="3 4">
    <name type="scientific">Triparma laevis f. longispina</name>
    <dbReference type="NCBI Taxonomy" id="1714387"/>
    <lineage>
        <taxon>Eukaryota</taxon>
        <taxon>Sar</taxon>
        <taxon>Stramenopiles</taxon>
        <taxon>Ochrophyta</taxon>
        <taxon>Bolidophyceae</taxon>
        <taxon>Parmales</taxon>
        <taxon>Triparmaceae</taxon>
        <taxon>Triparma</taxon>
    </lineage>
</organism>
<protein>
    <recommendedName>
        <fullName evidence="2">Aminotransferase class V domain-containing protein</fullName>
    </recommendedName>
</protein>
<dbReference type="OrthoDB" id="199818at2759"/>
<dbReference type="PANTHER" id="PTHR43092">
    <property type="entry name" value="L-CYSTEINE DESULFHYDRASE"/>
    <property type="match status" value="1"/>
</dbReference>
<dbReference type="SUPFAM" id="SSF53383">
    <property type="entry name" value="PLP-dependent transferases"/>
    <property type="match status" value="1"/>
</dbReference>
<dbReference type="PANTHER" id="PTHR43092:SF2">
    <property type="entry name" value="HERCYNYLCYSTEINE SULFOXIDE LYASE"/>
    <property type="match status" value="1"/>
</dbReference>
<reference evidence="4" key="1">
    <citation type="journal article" date="2023" name="Commun. Biol.">
        <title>Genome analysis of Parmales, the sister group of diatoms, reveals the evolutionary specialization of diatoms from phago-mixotrophs to photoautotrophs.</title>
        <authorList>
            <person name="Ban H."/>
            <person name="Sato S."/>
            <person name="Yoshikawa S."/>
            <person name="Yamada K."/>
            <person name="Nakamura Y."/>
            <person name="Ichinomiya M."/>
            <person name="Sato N."/>
            <person name="Blanc-Mathieu R."/>
            <person name="Endo H."/>
            <person name="Kuwata A."/>
            <person name="Ogata H."/>
        </authorList>
    </citation>
    <scope>NUCLEOTIDE SEQUENCE [LARGE SCALE GENOMIC DNA]</scope>
    <source>
        <strain evidence="4">NIES 3700</strain>
    </source>
</reference>
<evidence type="ECO:0000259" key="2">
    <source>
        <dbReference type="Pfam" id="PF00266"/>
    </source>
</evidence>
<evidence type="ECO:0000313" key="4">
    <source>
        <dbReference type="Proteomes" id="UP001165122"/>
    </source>
</evidence>
<evidence type="ECO:0000256" key="1">
    <source>
        <dbReference type="ARBA" id="ARBA00022898"/>
    </source>
</evidence>
<dbReference type="InterPro" id="IPR000192">
    <property type="entry name" value="Aminotrans_V_dom"/>
</dbReference>
<name>A0A9W7KWX7_9STRA</name>
<dbReference type="AlphaFoldDB" id="A0A9W7KWX7"/>
<dbReference type="Proteomes" id="UP001165122">
    <property type="component" value="Unassembled WGS sequence"/>
</dbReference>
<comment type="caution">
    <text evidence="3">The sequence shown here is derived from an EMBL/GenBank/DDBJ whole genome shotgun (WGS) entry which is preliminary data.</text>
</comment>